<organism evidence="1 2">
    <name type="scientific">Lolliginicoccus lacisalsi</name>
    <dbReference type="NCBI Taxonomy" id="2742202"/>
    <lineage>
        <taxon>Bacteria</taxon>
        <taxon>Bacillati</taxon>
        <taxon>Actinomycetota</taxon>
        <taxon>Actinomycetes</taxon>
        <taxon>Mycobacteriales</taxon>
        <taxon>Hoyosellaceae</taxon>
        <taxon>Lolliginicoccus</taxon>
    </lineage>
</organism>
<accession>A0A927JBT9</accession>
<sequence length="99" mass="10664">MQQPGMIDGLGNDAPLRGHIASTARLASGAAALARGIEPRCAPLDEAWESWTEALGAWARRREMAVARVDAAVSRIEEADADWARSIHRCAPQLNWGTS</sequence>
<dbReference type="EMBL" id="JACYWE010000004">
    <property type="protein sequence ID" value="MBD8506424.1"/>
    <property type="molecule type" value="Genomic_DNA"/>
</dbReference>
<protein>
    <submittedName>
        <fullName evidence="1">Uncharacterized protein</fullName>
    </submittedName>
</protein>
<evidence type="ECO:0000313" key="1">
    <source>
        <dbReference type="EMBL" id="MBD8506424.1"/>
    </source>
</evidence>
<dbReference type="Proteomes" id="UP000642993">
    <property type="component" value="Unassembled WGS sequence"/>
</dbReference>
<proteinExistence type="predicted"/>
<dbReference type="AlphaFoldDB" id="A0A927JBT9"/>
<name>A0A927JBT9_9ACTN</name>
<dbReference type="RefSeq" id="WP_192038904.1">
    <property type="nucleotide sequence ID" value="NZ_JACYWE010000004.1"/>
</dbReference>
<keyword evidence="2" id="KW-1185">Reference proteome</keyword>
<comment type="caution">
    <text evidence="1">The sequence shown here is derived from an EMBL/GenBank/DDBJ whole genome shotgun (WGS) entry which is preliminary data.</text>
</comment>
<reference evidence="1" key="1">
    <citation type="submission" date="2020-09" db="EMBL/GenBank/DDBJ databases">
        <title>Hoyosella lacisalsi sp. nov., a halotolerant actinobacterium isolated from soil of Lake Gudzhirganskoe.</title>
        <authorList>
            <person name="Yang Q."/>
            <person name="Guo P.Y."/>
            <person name="Liu S.W."/>
            <person name="Li F.N."/>
            <person name="Sun C.H."/>
        </authorList>
    </citation>
    <scope>NUCLEOTIDE SEQUENCE</scope>
    <source>
        <strain evidence="1">G463</strain>
    </source>
</reference>
<evidence type="ECO:0000313" key="2">
    <source>
        <dbReference type="Proteomes" id="UP000642993"/>
    </source>
</evidence>
<gene>
    <name evidence="1" type="ORF">HT102_08005</name>
</gene>